<sequence length="1390" mass="155074">MHGGRVELADVKALLSSDNPVAQSQGLSSLLSRLKQPFPNAKAKVAAISLLFDCLTQFGDNVAAWCAEAIPLLLKTDVLSSDEVTTHCYLKLTSGDVNGHHAQVIIKLLLHISVSLTSTCLTILRKNQRFSGNLVDELRTCSRDGYISTLKFLLFSGLLTHEDSICLLSQISDIAESDDSFFEDYAEYLVHDYSRRFVANRKSTRCVEAMLVHAVELSHQEFLSLELSPDHTFTVADVLLASPDLLMNEKLPATHVLLPSLFSTYSSRSELAKCLPGLVSADQLNRIKAVVARCQFVSDFTDFRLHEDMNGYLFTFGYLKSVASAGKISSFLDCWLSKLEVMEVSDRSVIFLVALFPYVNASALEKCCQLLGELIKRASGLVNSLLLLFTTLYAKPYFKVEKTSVLKAIGGLFVNRFAVTPAVNFLSVVCRKGGEERDIAFELLGSLVAKFPTAFDMVKPLSIPADADPLGVLKAKLKLMTTLCVSTDRSDELLPSLSSLLKKDAITVEAAISVVKVLCKEDILDVDTVRKQLGNKVRQPGFEGSLAGYCEILATAASLKEQDEGDLVGDCVKELWEITEIRRDNPQIITARKAAWAALACFDALSLISVISKTPQDWMTMFAGLDPEERKGLIVLLQKLVAGDLESLSRTLYTKEYIHKSALATFITNLHNALKRTHQEAPWFWSATLPLFSVIANEFAESGKGLQAIKLLRRVLREVHVSDHKVVNLFAGWRICVVSLLGILTQSSDPMKVRDQLVEECKRALSTTELSVNNVLILLAILAGELKKFGDLISEAEAATDFKTSMRPWFVALLEFMLPIVFNDYDQKTQPLIQVCVNQRCVNENVARTALWMTCQSISDEVRSFFDDKLIAQALDWRLEQEVDPNGSLYALLTGGTAEEPTNSLSISKIWLFSAALGANDLITNSLSRSIPPDQHIEDVVKNFEANRNVNESEVVEFFKRIANVPLNTFRKYEKRLRKPLELIFNKGGEQLKRAAYEGLSHLASVSLLTAAFDLPPDYGHLPEDSILRAVIAQFGPKAICPKSSIHDLLPVLVDQTRSDGRHLPPMEWQFMLMSIDYENDEEARLNLLKLAFQQMDALIIYELTNDAFLSGPSSSADYLSIVSKKLPLVLEMMPQIRAKSILNNLLVFAIKQTMPGSEILNNIDSCGKNQIVIEALASHLPKFESAEDLLHKTLSMKCIGQRFTGQISRYFDFWLGCSGRADVKLVSLVDSYAEEQDKPNVMLSIFGFCAMALPLQQRLDKLVDLMSIGKVMLSCQRPSTHISAVLNLILALICSLPTDLPINWLFPEITNLLHARWRYYWRKLMQKSGFCQLFDVIAAFLFPCFLLDDLAASSASFVKAMLVYILSNKPEIVRPYLEDKSLYWERLLL</sequence>
<evidence type="ECO:0000313" key="2">
    <source>
        <dbReference type="Proteomes" id="UP001176961"/>
    </source>
</evidence>
<dbReference type="EMBL" id="CATQJL010000001">
    <property type="protein sequence ID" value="CAJ0591855.1"/>
    <property type="molecule type" value="Genomic_DNA"/>
</dbReference>
<gene>
    <name evidence="1" type="ORF">CYNAS_LOCUS3838</name>
</gene>
<keyword evidence="2" id="KW-1185">Reference proteome</keyword>
<accession>A0AA36DRW5</accession>
<dbReference type="Proteomes" id="UP001176961">
    <property type="component" value="Unassembled WGS sequence"/>
</dbReference>
<name>A0AA36DRW5_CYLNA</name>
<protein>
    <submittedName>
        <fullName evidence="1">Uncharacterized protein</fullName>
    </submittedName>
</protein>
<organism evidence="1 2">
    <name type="scientific">Cylicocyclus nassatus</name>
    <name type="common">Nematode worm</name>
    <dbReference type="NCBI Taxonomy" id="53992"/>
    <lineage>
        <taxon>Eukaryota</taxon>
        <taxon>Metazoa</taxon>
        <taxon>Ecdysozoa</taxon>
        <taxon>Nematoda</taxon>
        <taxon>Chromadorea</taxon>
        <taxon>Rhabditida</taxon>
        <taxon>Rhabditina</taxon>
        <taxon>Rhabditomorpha</taxon>
        <taxon>Strongyloidea</taxon>
        <taxon>Strongylidae</taxon>
        <taxon>Cylicocyclus</taxon>
    </lineage>
</organism>
<evidence type="ECO:0000313" key="1">
    <source>
        <dbReference type="EMBL" id="CAJ0591855.1"/>
    </source>
</evidence>
<reference evidence="1" key="1">
    <citation type="submission" date="2023-07" db="EMBL/GenBank/DDBJ databases">
        <authorList>
            <consortium name="CYATHOMIX"/>
        </authorList>
    </citation>
    <scope>NUCLEOTIDE SEQUENCE</scope>
    <source>
        <strain evidence="1">N/A</strain>
    </source>
</reference>
<comment type="caution">
    <text evidence="1">The sequence shown here is derived from an EMBL/GenBank/DDBJ whole genome shotgun (WGS) entry which is preliminary data.</text>
</comment>
<proteinExistence type="predicted"/>